<evidence type="ECO:0000256" key="7">
    <source>
        <dbReference type="ARBA" id="ARBA00022898"/>
    </source>
</evidence>
<dbReference type="Gene3D" id="3.20.20.70">
    <property type="entry name" value="Aldolase class I"/>
    <property type="match status" value="1"/>
</dbReference>
<comment type="cofactor">
    <cofactor evidence="2">
        <name>[4Fe-4S] cluster</name>
        <dbReference type="ChEBI" id="CHEBI:49883"/>
    </cofactor>
</comment>
<dbReference type="GO" id="GO:0051539">
    <property type="term" value="F:4 iron, 4 sulfur cluster binding"/>
    <property type="evidence" value="ECO:0007669"/>
    <property type="project" value="UniProtKB-KW"/>
</dbReference>
<evidence type="ECO:0000256" key="3">
    <source>
        <dbReference type="ARBA" id="ARBA00008703"/>
    </source>
</evidence>
<evidence type="ECO:0000256" key="5">
    <source>
        <dbReference type="ARBA" id="ARBA00022691"/>
    </source>
</evidence>
<evidence type="ECO:0000256" key="8">
    <source>
        <dbReference type="ARBA" id="ARBA00023004"/>
    </source>
</evidence>
<evidence type="ECO:0000256" key="1">
    <source>
        <dbReference type="ARBA" id="ARBA00001933"/>
    </source>
</evidence>
<dbReference type="AlphaFoldDB" id="A0A1I3UWC9"/>
<dbReference type="SFLD" id="SFLDS00029">
    <property type="entry name" value="Radical_SAM"/>
    <property type="match status" value="1"/>
</dbReference>
<keyword evidence="4" id="KW-0004">4Fe-4S</keyword>
<dbReference type="EMBL" id="FORU01000020">
    <property type="protein sequence ID" value="SFJ87009.1"/>
    <property type="molecule type" value="Genomic_DNA"/>
</dbReference>
<accession>A0A1I3UWC9</accession>
<dbReference type="OrthoDB" id="9768064at2"/>
<evidence type="ECO:0000256" key="4">
    <source>
        <dbReference type="ARBA" id="ARBA00022485"/>
    </source>
</evidence>
<evidence type="ECO:0000256" key="6">
    <source>
        <dbReference type="ARBA" id="ARBA00022723"/>
    </source>
</evidence>
<dbReference type="RefSeq" id="WP_090681329.1">
    <property type="nucleotide sequence ID" value="NZ_FORU01000020.1"/>
</dbReference>
<feature type="domain" description="Radical SAM core" evidence="10">
    <location>
        <begin position="147"/>
        <end position="308"/>
    </location>
</feature>
<evidence type="ECO:0000259" key="10">
    <source>
        <dbReference type="Pfam" id="PF04055"/>
    </source>
</evidence>
<name>A0A1I3UWC9_9FLAO</name>
<keyword evidence="8" id="KW-0408">Iron</keyword>
<sequence>MSDEFDFQKKYKAFSLNNFRKIPQISNLSEQEQHEIEVVGNVLPFKVNNYVIDELIDWVNYKTDPIFHLTFPKREMLEEKDFIKMESVLAETSDKETIKKQADEIRYSLNPHPAGQMEMNVPEIDGVKLTGVQHKYRETVLFFPSSGQTCHSYCTFCFRWAQFVGLDELKFAARETELLMRYLQEHQEVTDILFTGGDPMIMSFKVFKQYLDPFLDGNHNTNVQTIRIGTKSLGFWPYKFINDKDADEFLDLFKRVIDSGINISIMAHFNHYMELRTPAVKEAVKRLLAAGVQIRTQSPLIKGINDDSEVWSTMWREQVNMGMIPYYMFVERDTGAKHYFEVPLEKTWEIFQKAYTSVSGVCRTVRGPSMSCTPGKVQILGVTEIPINGKMEKVFSLQMIQGRNPDWASRPFFAKYDPEAYWMHDLKPAFGDSFFFEEEMNLIKEEAGMEV</sequence>
<keyword evidence="12" id="KW-1185">Reference proteome</keyword>
<keyword evidence="5" id="KW-0949">S-adenosyl-L-methionine</keyword>
<evidence type="ECO:0000256" key="2">
    <source>
        <dbReference type="ARBA" id="ARBA00001966"/>
    </source>
</evidence>
<reference evidence="12" key="1">
    <citation type="submission" date="2016-10" db="EMBL/GenBank/DDBJ databases">
        <authorList>
            <person name="Varghese N."/>
            <person name="Submissions S."/>
        </authorList>
    </citation>
    <scope>NUCLEOTIDE SEQUENCE [LARGE SCALE GENOMIC DNA]</scope>
    <source>
        <strain evidence="12">DSM 26542</strain>
    </source>
</reference>
<dbReference type="PANTHER" id="PTHR30538:SF0">
    <property type="entry name" value="L-LYSINE 2,3-AMINOMUTASE AQ_1632-RELATED"/>
    <property type="match status" value="1"/>
</dbReference>
<dbReference type="GO" id="GO:0003824">
    <property type="term" value="F:catalytic activity"/>
    <property type="evidence" value="ECO:0007669"/>
    <property type="project" value="InterPro"/>
</dbReference>
<protein>
    <submittedName>
        <fullName evidence="11">KamA family protein</fullName>
    </submittedName>
</protein>
<dbReference type="CDD" id="cd01335">
    <property type="entry name" value="Radical_SAM"/>
    <property type="match status" value="1"/>
</dbReference>
<dbReference type="PANTHER" id="PTHR30538">
    <property type="entry name" value="LYSINE 2,3-AMINOMUTASE-RELATED"/>
    <property type="match status" value="1"/>
</dbReference>
<dbReference type="InterPro" id="IPR013785">
    <property type="entry name" value="Aldolase_TIM"/>
</dbReference>
<dbReference type="GO" id="GO:0046872">
    <property type="term" value="F:metal ion binding"/>
    <property type="evidence" value="ECO:0007669"/>
    <property type="project" value="UniProtKB-KW"/>
</dbReference>
<comment type="cofactor">
    <cofactor evidence="1">
        <name>pyridoxal 5'-phosphate</name>
        <dbReference type="ChEBI" id="CHEBI:597326"/>
    </cofactor>
</comment>
<gene>
    <name evidence="11" type="ORF">SAMN04487893_12016</name>
</gene>
<dbReference type="Pfam" id="PF04055">
    <property type="entry name" value="Radical_SAM"/>
    <property type="match status" value="1"/>
</dbReference>
<dbReference type="SFLD" id="SFLDG01070">
    <property type="entry name" value="PLP-dependent"/>
    <property type="match status" value="1"/>
</dbReference>
<dbReference type="InterPro" id="IPR007197">
    <property type="entry name" value="rSAM"/>
</dbReference>
<dbReference type="STRING" id="1150112.SAMN04487893_12016"/>
<evidence type="ECO:0000313" key="12">
    <source>
        <dbReference type="Proteomes" id="UP000243887"/>
    </source>
</evidence>
<keyword evidence="7" id="KW-0663">Pyridoxal phosphate</keyword>
<dbReference type="InterPro" id="IPR003739">
    <property type="entry name" value="Lys_aminomutase/Glu_NH3_mut"/>
</dbReference>
<dbReference type="SUPFAM" id="SSF102114">
    <property type="entry name" value="Radical SAM enzymes"/>
    <property type="match status" value="1"/>
</dbReference>
<evidence type="ECO:0000313" key="11">
    <source>
        <dbReference type="EMBL" id="SFJ87009.1"/>
    </source>
</evidence>
<organism evidence="11 12">
    <name type="scientific">Myroides guanonis</name>
    <dbReference type="NCBI Taxonomy" id="1150112"/>
    <lineage>
        <taxon>Bacteria</taxon>
        <taxon>Pseudomonadati</taxon>
        <taxon>Bacteroidota</taxon>
        <taxon>Flavobacteriia</taxon>
        <taxon>Flavobacteriales</taxon>
        <taxon>Flavobacteriaceae</taxon>
        <taxon>Myroides</taxon>
    </lineage>
</organism>
<evidence type="ECO:0000256" key="9">
    <source>
        <dbReference type="ARBA" id="ARBA00023014"/>
    </source>
</evidence>
<dbReference type="Proteomes" id="UP000243887">
    <property type="component" value="Unassembled WGS sequence"/>
</dbReference>
<dbReference type="InterPro" id="IPR058240">
    <property type="entry name" value="rSAM_sf"/>
</dbReference>
<keyword evidence="9" id="KW-0411">Iron-sulfur</keyword>
<keyword evidence="6" id="KW-0479">Metal-binding</keyword>
<proteinExistence type="inferred from homology"/>
<comment type="similarity">
    <text evidence="3">Belongs to the radical SAM superfamily. KamA family.</text>
</comment>